<sequence>MEIIADCMSPHAGEAQEGHMQLVWREPFQVEERARVVAWTCHCRTIVYELCRAAGQSYIRRTSFGKDGQTVHETYRWSLAEAAKVWDALLKGQAR</sequence>
<keyword evidence="2" id="KW-1185">Reference proteome</keyword>
<proteinExistence type="predicted"/>
<evidence type="ECO:0000313" key="1">
    <source>
        <dbReference type="EMBL" id="MFC4012700.1"/>
    </source>
</evidence>
<name>A0ABV8GIC9_9ACTN</name>
<comment type="caution">
    <text evidence="1">The sequence shown here is derived from an EMBL/GenBank/DDBJ whole genome shotgun (WGS) entry which is preliminary data.</text>
</comment>
<evidence type="ECO:0000313" key="2">
    <source>
        <dbReference type="Proteomes" id="UP001595851"/>
    </source>
</evidence>
<gene>
    <name evidence="1" type="ORF">ACFOY2_36090</name>
</gene>
<reference evidence="2" key="1">
    <citation type="journal article" date="2019" name="Int. J. Syst. Evol. Microbiol.">
        <title>The Global Catalogue of Microorganisms (GCM) 10K type strain sequencing project: providing services to taxonomists for standard genome sequencing and annotation.</title>
        <authorList>
            <consortium name="The Broad Institute Genomics Platform"/>
            <consortium name="The Broad Institute Genome Sequencing Center for Infectious Disease"/>
            <person name="Wu L."/>
            <person name="Ma J."/>
        </authorList>
    </citation>
    <scope>NUCLEOTIDE SEQUENCE [LARGE SCALE GENOMIC DNA]</scope>
    <source>
        <strain evidence="2">TBRC 1276</strain>
    </source>
</reference>
<dbReference type="Proteomes" id="UP001595851">
    <property type="component" value="Unassembled WGS sequence"/>
</dbReference>
<organism evidence="1 2">
    <name type="scientific">Nonomuraea purpurea</name>
    <dbReference type="NCBI Taxonomy" id="1849276"/>
    <lineage>
        <taxon>Bacteria</taxon>
        <taxon>Bacillati</taxon>
        <taxon>Actinomycetota</taxon>
        <taxon>Actinomycetes</taxon>
        <taxon>Streptosporangiales</taxon>
        <taxon>Streptosporangiaceae</taxon>
        <taxon>Nonomuraea</taxon>
    </lineage>
</organism>
<accession>A0ABV8GIC9</accession>
<protein>
    <submittedName>
        <fullName evidence="1">Uncharacterized protein</fullName>
    </submittedName>
</protein>
<dbReference type="RefSeq" id="WP_379532601.1">
    <property type="nucleotide sequence ID" value="NZ_JBHSBI010000023.1"/>
</dbReference>
<dbReference type="EMBL" id="JBHSBI010000023">
    <property type="protein sequence ID" value="MFC4012700.1"/>
    <property type="molecule type" value="Genomic_DNA"/>
</dbReference>